<evidence type="ECO:0000256" key="2">
    <source>
        <dbReference type="ARBA" id="ARBA00023179"/>
    </source>
</evidence>
<dbReference type="SMART" id="SM00408">
    <property type="entry name" value="IGc2"/>
    <property type="match status" value="2"/>
</dbReference>
<dbReference type="PANTHER" id="PTHR13817">
    <property type="entry name" value="TITIN"/>
    <property type="match status" value="1"/>
</dbReference>
<accession>A0A3Q3AKY8</accession>
<feature type="domain" description="Ig-like" evidence="5">
    <location>
        <begin position="1023"/>
        <end position="1109"/>
    </location>
</feature>
<feature type="domain" description="Fibronectin type-III" evidence="6">
    <location>
        <begin position="524"/>
        <end position="616"/>
    </location>
</feature>
<keyword evidence="8" id="KW-1185">Reference proteome</keyword>
<feature type="compositionally biased region" description="Low complexity" evidence="4">
    <location>
        <begin position="1346"/>
        <end position="1375"/>
    </location>
</feature>
<dbReference type="SUPFAM" id="SSF48726">
    <property type="entry name" value="Immunoglobulin"/>
    <property type="match status" value="6"/>
</dbReference>
<dbReference type="InterPro" id="IPR003598">
    <property type="entry name" value="Ig_sub2"/>
</dbReference>
<dbReference type="FunFam" id="2.60.40.10:FF:000222">
    <property type="entry name" value="Myomesin 1"/>
    <property type="match status" value="1"/>
</dbReference>
<dbReference type="FunFam" id="2.60.40.10:FF:000124">
    <property type="entry name" value="Myomesin 1"/>
    <property type="match status" value="1"/>
</dbReference>
<dbReference type="InterPro" id="IPR003599">
    <property type="entry name" value="Ig_sub"/>
</dbReference>
<evidence type="ECO:0000313" key="8">
    <source>
        <dbReference type="Proteomes" id="UP000264800"/>
    </source>
</evidence>
<dbReference type="InterPro" id="IPR050964">
    <property type="entry name" value="Striated_Muscle_Regulatory"/>
</dbReference>
<keyword evidence="1" id="KW-0677">Repeat</keyword>
<dbReference type="PANTHER" id="PTHR13817:SF22">
    <property type="entry name" value="MYOMESIN-2"/>
    <property type="match status" value="1"/>
</dbReference>
<dbReference type="STRING" id="37003.ENSKMAP00000016915"/>
<dbReference type="GO" id="GO:0045214">
    <property type="term" value="P:sarcomere organization"/>
    <property type="evidence" value="ECO:0007669"/>
    <property type="project" value="TreeGrafter"/>
</dbReference>
<evidence type="ECO:0000259" key="5">
    <source>
        <dbReference type="PROSITE" id="PS50835"/>
    </source>
</evidence>
<dbReference type="CDD" id="cd00063">
    <property type="entry name" value="FN3"/>
    <property type="match status" value="5"/>
</dbReference>
<dbReference type="FunFam" id="2.60.40.10:FF:000069">
    <property type="entry name" value="Alpha-protein kinase 3"/>
    <property type="match status" value="1"/>
</dbReference>
<protein>
    <submittedName>
        <fullName evidence="7">Myomesin 2a</fullName>
    </submittedName>
</protein>
<dbReference type="OMA" id="ASFRFVI"/>
<evidence type="ECO:0000313" key="7">
    <source>
        <dbReference type="Ensembl" id="ENSKMAP00000016915.1"/>
    </source>
</evidence>
<reference evidence="7" key="1">
    <citation type="submission" date="2025-08" db="UniProtKB">
        <authorList>
            <consortium name="Ensembl"/>
        </authorList>
    </citation>
    <scope>IDENTIFICATION</scope>
</reference>
<dbReference type="FunFam" id="2.60.40.10:FF:000029">
    <property type="entry name" value="Myomesin 1"/>
    <property type="match status" value="2"/>
</dbReference>
<feature type="domain" description="Fibronectin type-III" evidence="6">
    <location>
        <begin position="622"/>
        <end position="707"/>
    </location>
</feature>
<evidence type="ECO:0000256" key="4">
    <source>
        <dbReference type="SAM" id="MobiDB-lite"/>
    </source>
</evidence>
<dbReference type="InterPro" id="IPR036179">
    <property type="entry name" value="Ig-like_dom_sf"/>
</dbReference>
<dbReference type="GeneTree" id="ENSGT00940000157057"/>
<organism evidence="7 8">
    <name type="scientific">Kryptolebias marmoratus</name>
    <name type="common">Mangrove killifish</name>
    <name type="synonym">Rivulus marmoratus</name>
    <dbReference type="NCBI Taxonomy" id="37003"/>
    <lineage>
        <taxon>Eukaryota</taxon>
        <taxon>Metazoa</taxon>
        <taxon>Chordata</taxon>
        <taxon>Craniata</taxon>
        <taxon>Vertebrata</taxon>
        <taxon>Euteleostomi</taxon>
        <taxon>Actinopterygii</taxon>
        <taxon>Neopterygii</taxon>
        <taxon>Teleostei</taxon>
        <taxon>Neoteleostei</taxon>
        <taxon>Acanthomorphata</taxon>
        <taxon>Ovalentaria</taxon>
        <taxon>Atherinomorphae</taxon>
        <taxon>Cyprinodontiformes</taxon>
        <taxon>Rivulidae</taxon>
        <taxon>Kryptolebias</taxon>
    </lineage>
</organism>
<dbReference type="FunFam" id="2.60.40.10:FF:000670">
    <property type="entry name" value="Myomesin 2"/>
    <property type="match status" value="1"/>
</dbReference>
<dbReference type="InterPro" id="IPR036116">
    <property type="entry name" value="FN3_sf"/>
</dbReference>
<sequence>KFSSKSASQVQAQPTEAMAEPAYTIPVFRQTAEDTEEYQRVSSNVGKGLVVIQEELHRMRMATKAQVDSLAIQKEQVKDMMKRRGDLLEEVPKMPDFLVALRPHTVWEKTPVKLFCTVEGNPRPIVKYKGGVPVDPLNAPGKYKIESKYGVHSLIISCVVSDTAEYSAVATNQHGTATSKATIIVKHLTEIHPSKLEVTLLERFPVSFGVEGNSIKLVCTMVVVPDLPNVPPLAQWYRDKLLKPNKLAAMSVSGSAACLTLPHLAKDDEGLFTLRIFTKDGTAEHSAYLFVSAAPSVAGAPGAPMSVKAYDINSDYVLVAWKPPNTVNEAPITGYFVDCEAGTDTWVQCNDSPVKVCKYPVHGLSLGHSYHFRVRAVNKAGISRPSRKSDKVTAIDAAESIKIEGKYDIMIKDDELEYVTIPGEPTNVHASEIFKSYVVLSWKPPSPRGRAPLWFIIEKCLAGTGAWQQINTAVKLHSPRYPVFDLQDGQKYQFRVYSVNLYGSSEASAPSEPIQKVDEYVPSAPGQIVATRNTKSSVFVQWETPKNQKNLVGYYIDGRAVGSKEWFACNHKPFRHNFVVHGLIPGETYVFRVQAVNVFGLSEESQESSPIAVEPALATPSAPYGITMLSSDGSSITVAWKSPKHCGGSKVNAYYIDKRDADTLVWKEFNVDNLKDGTFYEFRIQAGNLAGVGLPSAPSVPMKCEAWTMAEPYDLSFSEVRGESLVILWKAPVYTGASAVTGYFVDMADKGSSEFVTLNKEAVSHCYLQVTGLEKGKSYVFRVCGVNANGVGKPSQLSEPVCAKALPTKEIVAGVDEETGDIFLSLEACEICETSKFLWSKNYKPVGDCPRVTVTAKGRSRLTFTNPDKDDLGRYSVVVTDTDGVSSSHTLTEDLNTMLELSYAIKHPVPLKHSLNYEILEKGHVRFWVQAVKLSPSVSYRFIVNDKEVTSGEFQGHKISHDVASGVIQMTVDHFTRSNEGTYTVQIHDGKAKTQSSLVLVGDFKAALKEAEFQRKEHIRKQPHFSEYLYFTVTEDCTVRLACKVANVKKESAFHWYKEDEEIVPETPPNVMSGACALPLPLFSRKDQGVYKAVLSDDRGKDTSTFDISGKASASDLVMQCTPEGIRLQCYMSYYTEEMKTVWKHGTKIASSEKMRIGGAAEMAWMQICDPSDKEKGQYSIEISDGVTTHTRTFDLSGQYTDAYEEYLRLAAAFAEKRGRVVGGLPDVATIMEEKSLSLTCTVWGEPTPEVSWFKNEQEVASNEHTKVTFDGGKFASLVINKVTPEDSGKYSINVRNKYGGEFVEITVSVYKHGEQIPEPKLGQAKTATPAATPAPSKSPAPPAKTPTSTPSKAPTPAQSQKSSTPASTPGSTPVPKSPTPTPPRSVKSPTPPRFMKSPTPPRK</sequence>
<proteinExistence type="predicted"/>
<feature type="region of interest" description="Disordered" evidence="4">
    <location>
        <begin position="1317"/>
        <end position="1404"/>
    </location>
</feature>
<dbReference type="InterPro" id="IPR013098">
    <property type="entry name" value="Ig_I-set"/>
</dbReference>
<dbReference type="PROSITE" id="PS50853">
    <property type="entry name" value="FN3"/>
    <property type="match status" value="5"/>
</dbReference>
<evidence type="ECO:0000256" key="1">
    <source>
        <dbReference type="ARBA" id="ARBA00022737"/>
    </source>
</evidence>
<dbReference type="InterPro" id="IPR003961">
    <property type="entry name" value="FN3_dom"/>
</dbReference>
<feature type="domain" description="Fibronectin type-III" evidence="6">
    <location>
        <begin position="711"/>
        <end position="808"/>
    </location>
</feature>
<dbReference type="Gene3D" id="2.60.40.10">
    <property type="entry name" value="Immunoglobulins"/>
    <property type="match status" value="12"/>
</dbReference>
<dbReference type="Ensembl" id="ENSKMAT00000017149.1">
    <property type="protein sequence ID" value="ENSKMAP00000016915.1"/>
    <property type="gene ID" value="ENSKMAG00000012595.1"/>
</dbReference>
<dbReference type="FunFam" id="2.60.40.10:FF:000197">
    <property type="entry name" value="Myomesin 1"/>
    <property type="match status" value="1"/>
</dbReference>
<name>A0A3Q3AKY8_KRYMA</name>
<dbReference type="PROSITE" id="PS50835">
    <property type="entry name" value="IG_LIKE"/>
    <property type="match status" value="3"/>
</dbReference>
<dbReference type="GO" id="GO:0005198">
    <property type="term" value="F:structural molecule activity"/>
    <property type="evidence" value="ECO:0007669"/>
    <property type="project" value="UniProtKB-ARBA"/>
</dbReference>
<dbReference type="Pfam" id="PF00041">
    <property type="entry name" value="fn3"/>
    <property type="match status" value="5"/>
</dbReference>
<dbReference type="SUPFAM" id="SSF49265">
    <property type="entry name" value="Fibronectin type III"/>
    <property type="match status" value="3"/>
</dbReference>
<evidence type="ECO:0000256" key="3">
    <source>
        <dbReference type="ARBA" id="ARBA00023319"/>
    </source>
</evidence>
<feature type="compositionally biased region" description="Low complexity" evidence="4">
    <location>
        <begin position="1325"/>
        <end position="1336"/>
    </location>
</feature>
<feature type="domain" description="Fibronectin type-III" evidence="6">
    <location>
        <begin position="303"/>
        <end position="397"/>
    </location>
</feature>
<keyword evidence="2" id="KW-0514">Muscle protein</keyword>
<evidence type="ECO:0000259" key="6">
    <source>
        <dbReference type="PROSITE" id="PS50853"/>
    </source>
</evidence>
<dbReference type="FunFam" id="2.60.40.10:FF:000233">
    <property type="entry name" value="Myomesin 1"/>
    <property type="match status" value="1"/>
</dbReference>
<keyword evidence="3" id="KW-0393">Immunoglobulin domain</keyword>
<dbReference type="InterPro" id="IPR013783">
    <property type="entry name" value="Ig-like_fold"/>
</dbReference>
<feature type="domain" description="Ig-like" evidence="5">
    <location>
        <begin position="1226"/>
        <end position="1309"/>
    </location>
</feature>
<dbReference type="Pfam" id="PF07679">
    <property type="entry name" value="I-set"/>
    <property type="match status" value="2"/>
</dbReference>
<dbReference type="FunFam" id="2.60.40.10:FF:000179">
    <property type="entry name" value="Myomesin 2"/>
    <property type="match status" value="1"/>
</dbReference>
<dbReference type="InterPro" id="IPR007110">
    <property type="entry name" value="Ig-like_dom"/>
</dbReference>
<dbReference type="Proteomes" id="UP000264800">
    <property type="component" value="Unplaced"/>
</dbReference>
<dbReference type="SMART" id="SM00060">
    <property type="entry name" value="FN3"/>
    <property type="match status" value="5"/>
</dbReference>
<reference evidence="7" key="2">
    <citation type="submission" date="2025-09" db="UniProtKB">
        <authorList>
            <consortium name="Ensembl"/>
        </authorList>
    </citation>
    <scope>IDENTIFICATION</scope>
</reference>
<dbReference type="SMART" id="SM00409">
    <property type="entry name" value="IG"/>
    <property type="match status" value="5"/>
</dbReference>
<dbReference type="GO" id="GO:0031430">
    <property type="term" value="C:M band"/>
    <property type="evidence" value="ECO:0007669"/>
    <property type="project" value="TreeGrafter"/>
</dbReference>
<dbReference type="FunFam" id="2.60.40.10:FF:000192">
    <property type="entry name" value="Myomesin 1"/>
    <property type="match status" value="1"/>
</dbReference>
<feature type="domain" description="Ig-like" evidence="5">
    <location>
        <begin position="193"/>
        <end position="292"/>
    </location>
</feature>
<feature type="domain" description="Fibronectin type-III" evidence="6">
    <location>
        <begin position="424"/>
        <end position="520"/>
    </location>
</feature>